<accession>A0ABP8JCL1</accession>
<evidence type="ECO:0000256" key="1">
    <source>
        <dbReference type="SAM" id="MobiDB-lite"/>
    </source>
</evidence>
<keyword evidence="3" id="KW-0489">Methyltransferase</keyword>
<comment type="caution">
    <text evidence="3">The sequence shown here is derived from an EMBL/GenBank/DDBJ whole genome shotgun (WGS) entry which is preliminary data.</text>
</comment>
<keyword evidence="3" id="KW-0808">Transferase</keyword>
<name>A0ABP8JCL1_9ACTN</name>
<reference evidence="4" key="1">
    <citation type="journal article" date="2019" name="Int. J. Syst. Evol. Microbiol.">
        <title>The Global Catalogue of Microorganisms (GCM) 10K type strain sequencing project: providing services to taxonomists for standard genome sequencing and annotation.</title>
        <authorList>
            <consortium name="The Broad Institute Genomics Platform"/>
            <consortium name="The Broad Institute Genome Sequencing Center for Infectious Disease"/>
            <person name="Wu L."/>
            <person name="Ma J."/>
        </authorList>
    </citation>
    <scope>NUCLEOTIDE SEQUENCE [LARGE SCALE GENOMIC DNA]</scope>
    <source>
        <strain evidence="4">JCM 17688</strain>
    </source>
</reference>
<dbReference type="InterPro" id="IPR029063">
    <property type="entry name" value="SAM-dependent_MTases_sf"/>
</dbReference>
<dbReference type="InterPro" id="IPR041698">
    <property type="entry name" value="Methyltransf_25"/>
</dbReference>
<feature type="domain" description="Methyltransferase" evidence="2">
    <location>
        <begin position="67"/>
        <end position="161"/>
    </location>
</feature>
<dbReference type="RefSeq" id="WP_344993006.1">
    <property type="nucleotide sequence ID" value="NZ_BAABFR010000016.1"/>
</dbReference>
<gene>
    <name evidence="3" type="ORF">GCM10023147_14410</name>
</gene>
<dbReference type="Pfam" id="PF13649">
    <property type="entry name" value="Methyltransf_25"/>
    <property type="match status" value="1"/>
</dbReference>
<dbReference type="Gene3D" id="3.40.50.150">
    <property type="entry name" value="Vaccinia Virus protein VP39"/>
    <property type="match status" value="1"/>
</dbReference>
<dbReference type="InterPro" id="IPR050508">
    <property type="entry name" value="Methyltransf_Superfamily"/>
</dbReference>
<dbReference type="PANTHER" id="PTHR42912">
    <property type="entry name" value="METHYLTRANSFERASE"/>
    <property type="match status" value="1"/>
</dbReference>
<dbReference type="SUPFAM" id="SSF53335">
    <property type="entry name" value="S-adenosyl-L-methionine-dependent methyltransferases"/>
    <property type="match status" value="1"/>
</dbReference>
<dbReference type="EMBL" id="BAABFR010000016">
    <property type="protein sequence ID" value="GAA4388639.1"/>
    <property type="molecule type" value="Genomic_DNA"/>
</dbReference>
<sequence length="233" mass="24626">MTDANPTRGLPSRSPTSDLPQADAAFTPALGRLVPARYLDLAVAMTRERLWRALTVAYVAPRPDEVIVDVGCGTGSLAALLRSIEPGAHVVGVDPDPDVLTVARRKADGVVWHVGRGDALVERLGAESADTVVSTLVLHQCPLAVKRAMLAAAHAVLRPGGRLVIADYGRQRTTLMRAAFRLVQCIDGHADTQPNADGVLPTLIAEAGFGDVREVEVVTTVTGSISVYVALKE</sequence>
<evidence type="ECO:0000259" key="2">
    <source>
        <dbReference type="Pfam" id="PF13649"/>
    </source>
</evidence>
<protein>
    <submittedName>
        <fullName evidence="3">Class I SAM-dependent methyltransferase</fullName>
    </submittedName>
</protein>
<dbReference type="GO" id="GO:0008168">
    <property type="term" value="F:methyltransferase activity"/>
    <property type="evidence" value="ECO:0007669"/>
    <property type="project" value="UniProtKB-KW"/>
</dbReference>
<dbReference type="Proteomes" id="UP001500635">
    <property type="component" value="Unassembled WGS sequence"/>
</dbReference>
<evidence type="ECO:0000313" key="4">
    <source>
        <dbReference type="Proteomes" id="UP001500635"/>
    </source>
</evidence>
<dbReference type="CDD" id="cd02440">
    <property type="entry name" value="AdoMet_MTases"/>
    <property type="match status" value="1"/>
</dbReference>
<feature type="region of interest" description="Disordered" evidence="1">
    <location>
        <begin position="1"/>
        <end position="22"/>
    </location>
</feature>
<organism evidence="3 4">
    <name type="scientific">Tsukamurella soli</name>
    <dbReference type="NCBI Taxonomy" id="644556"/>
    <lineage>
        <taxon>Bacteria</taxon>
        <taxon>Bacillati</taxon>
        <taxon>Actinomycetota</taxon>
        <taxon>Actinomycetes</taxon>
        <taxon>Mycobacteriales</taxon>
        <taxon>Tsukamurellaceae</taxon>
        <taxon>Tsukamurella</taxon>
    </lineage>
</organism>
<keyword evidence="4" id="KW-1185">Reference proteome</keyword>
<dbReference type="GO" id="GO:0032259">
    <property type="term" value="P:methylation"/>
    <property type="evidence" value="ECO:0007669"/>
    <property type="project" value="UniProtKB-KW"/>
</dbReference>
<proteinExistence type="predicted"/>
<evidence type="ECO:0000313" key="3">
    <source>
        <dbReference type="EMBL" id="GAA4388639.1"/>
    </source>
</evidence>